<evidence type="ECO:0000256" key="5">
    <source>
        <dbReference type="ARBA" id="ARBA00022723"/>
    </source>
</evidence>
<evidence type="ECO:0000313" key="19">
    <source>
        <dbReference type="Proteomes" id="UP000070250"/>
    </source>
</evidence>
<feature type="binding site" evidence="12">
    <location>
        <begin position="293"/>
        <end position="303"/>
    </location>
    <ligand>
        <name>substrate</name>
    </ligand>
</feature>
<comment type="function">
    <text evidence="3 12">Catalyzes the biosynthesis of agmatine from arginine.</text>
</comment>
<evidence type="ECO:0000256" key="11">
    <source>
        <dbReference type="ARBA" id="ARBA00023239"/>
    </source>
</evidence>
<dbReference type="Gene3D" id="3.20.20.10">
    <property type="entry name" value="Alanine racemase"/>
    <property type="match status" value="1"/>
</dbReference>
<evidence type="ECO:0000313" key="18">
    <source>
        <dbReference type="EMBL" id="AMN45814.1"/>
    </source>
</evidence>
<gene>
    <name evidence="12" type="primary">speA</name>
    <name evidence="18" type="ORF">ACG33_01565</name>
</gene>
<dbReference type="PROSITE" id="PS00878">
    <property type="entry name" value="ODR_DC_2_1"/>
    <property type="match status" value="1"/>
</dbReference>
<dbReference type="PIRSF" id="PIRSF001336">
    <property type="entry name" value="Arg_decrbxlase"/>
    <property type="match status" value="1"/>
</dbReference>
<feature type="domain" description="Orn/DAP/Arg decarboxylase 2 N-terminal" evidence="15">
    <location>
        <begin position="85"/>
        <end position="353"/>
    </location>
</feature>
<dbReference type="Pfam" id="PF02784">
    <property type="entry name" value="Orn_Arg_deC_N"/>
    <property type="match status" value="1"/>
</dbReference>
<comment type="similarity">
    <text evidence="4 12">Belongs to the Orn/Lys/Arg decarboxylase class-II family. SpeA subfamily.</text>
</comment>
<keyword evidence="5 12" id="KW-0479">Metal-binding</keyword>
<feature type="modified residue" description="N6-(pyridoxal phosphate)lysine" evidence="12 13">
    <location>
        <position position="110"/>
    </location>
</feature>
<dbReference type="Gene3D" id="1.20.58.930">
    <property type="match status" value="1"/>
</dbReference>
<dbReference type="SUPFAM" id="SSF50621">
    <property type="entry name" value="Alanine racemase C-terminal domain-like"/>
    <property type="match status" value="1"/>
</dbReference>
<dbReference type="GO" id="GO:0008295">
    <property type="term" value="P:spermidine biosynthetic process"/>
    <property type="evidence" value="ECO:0007669"/>
    <property type="project" value="UniProtKB-UniRule"/>
</dbReference>
<comment type="catalytic activity">
    <reaction evidence="12">
        <text>L-arginine + H(+) = agmatine + CO2</text>
        <dbReference type="Rhea" id="RHEA:17641"/>
        <dbReference type="ChEBI" id="CHEBI:15378"/>
        <dbReference type="ChEBI" id="CHEBI:16526"/>
        <dbReference type="ChEBI" id="CHEBI:32682"/>
        <dbReference type="ChEBI" id="CHEBI:58145"/>
        <dbReference type="EC" id="4.1.1.19"/>
    </reaction>
</comment>
<dbReference type="PATRIC" id="fig|465721.4.peg.341"/>
<dbReference type="Pfam" id="PF17944">
    <property type="entry name" value="Arg_decarbox_C"/>
    <property type="match status" value="1"/>
</dbReference>
<evidence type="ECO:0000256" key="2">
    <source>
        <dbReference type="ARBA" id="ARBA00001946"/>
    </source>
</evidence>
<dbReference type="UniPathway" id="UPA00186">
    <property type="reaction ID" value="UER00284"/>
</dbReference>
<keyword evidence="11 12" id="KW-0456">Lyase</keyword>
<keyword evidence="19" id="KW-1185">Reference proteome</keyword>
<dbReference type="STRING" id="465721.ACG33_01565"/>
<feature type="active site" description="Proton donor" evidence="14">
    <location>
        <position position="516"/>
    </location>
</feature>
<keyword evidence="10 12" id="KW-0620">Polyamine biosynthesis</keyword>
<dbReference type="InterPro" id="IPR029066">
    <property type="entry name" value="PLP-binding_barrel"/>
</dbReference>
<proteinExistence type="inferred from homology"/>
<dbReference type="EMBL" id="CP011971">
    <property type="protein sequence ID" value="AMN45814.1"/>
    <property type="molecule type" value="Genomic_DNA"/>
</dbReference>
<keyword evidence="6 12" id="KW-0210">Decarboxylase</keyword>
<dbReference type="OrthoDB" id="9802658at2"/>
<dbReference type="PROSITE" id="PS00879">
    <property type="entry name" value="ODR_DC_2_2"/>
    <property type="match status" value="1"/>
</dbReference>
<dbReference type="InterPro" id="IPR041128">
    <property type="entry name" value="Arg_decarbox_C"/>
</dbReference>
<dbReference type="InterPro" id="IPR002985">
    <property type="entry name" value="Arg_decrbxlase"/>
</dbReference>
<reference evidence="18 19" key="1">
    <citation type="submission" date="2015-06" db="EMBL/GenBank/DDBJ databases">
        <title>A Comprehensive Approach to Explore the Metabolic and Phylogenetic Diversity of Bacterial Steroid Degradation in the Environment: Testosterone as an Example.</title>
        <authorList>
            <person name="Yang F.-C."/>
            <person name="Chen Y.-L."/>
            <person name="Yu C.-P."/>
            <person name="Tang S.-L."/>
            <person name="Wang P.-H."/>
            <person name="Ismail W."/>
            <person name="Wang C.-H."/>
            <person name="Yang C.-Y."/>
            <person name="Chiang Y.-R."/>
        </authorList>
    </citation>
    <scope>NUCLEOTIDE SEQUENCE [LARGE SCALE GENOMIC DNA]</scope>
    <source>
        <strain evidence="18 19">DSM 18526</strain>
    </source>
</reference>
<dbReference type="Proteomes" id="UP000070250">
    <property type="component" value="Chromosome"/>
</dbReference>
<dbReference type="AlphaFoldDB" id="A0A127F5U1"/>
<comment type="cofactor">
    <cofactor evidence="2 12">
        <name>Mg(2+)</name>
        <dbReference type="ChEBI" id="CHEBI:18420"/>
    </cofactor>
</comment>
<dbReference type="Pfam" id="PF17810">
    <property type="entry name" value="Arg_decarb_HB"/>
    <property type="match status" value="1"/>
</dbReference>
<evidence type="ECO:0000256" key="8">
    <source>
        <dbReference type="ARBA" id="ARBA00022898"/>
    </source>
</evidence>
<dbReference type="PRINTS" id="PR01179">
    <property type="entry name" value="ODADCRBXLASE"/>
</dbReference>
<dbReference type="HAMAP" id="MF_01417">
    <property type="entry name" value="SpeA"/>
    <property type="match status" value="1"/>
</dbReference>
<name>A0A127F5U1_STEDE</name>
<comment type="cofactor">
    <cofactor evidence="1 12 13">
        <name>pyridoxal 5'-phosphate</name>
        <dbReference type="ChEBI" id="CHEBI:597326"/>
    </cofactor>
</comment>
<evidence type="ECO:0000256" key="3">
    <source>
        <dbReference type="ARBA" id="ARBA00002257"/>
    </source>
</evidence>
<evidence type="ECO:0000256" key="13">
    <source>
        <dbReference type="PIRSR" id="PIRSR001336-50"/>
    </source>
</evidence>
<sequence>MELDVTRNSARSSWAIEDSLELYQVSAWGRPYFGINAAGHVVVRPDGSEEREIDLHEVVKGLQARDLTAPVVIRFSDILRHRLARLHQAFAQAIAENDYRNRYCAVFPIKVNQQRLVVEEVYRYGEDFDFGLEAGSKPELLAVMALTEDSPHRMIVCNGFKDDSYIEAVILATKLGRTIIPVIENFQELDLILRQAAKYQVRPRIGVRIKLTSEGAGRWRDSAGEKSKFGLFVSEILELVESLKRHDMLDCLELVHCHPGSQLQDIRRVKDAINELAHVYAELKLMGAGLKYIDVGGGLGVDYDGSGTNFASSMNYTMNEYASDVVYRITNVCNARNIDHPVIVSESGRATAAHHSVLVFNVLGSSALDQFRVSERLEENYTGGQELPQPILDLFEAYRSISQRRLVECYHDALQAREQVLQMFNLGLMSLEFRGLAERLYWATCTRIRDVCRTLDSVPEALDGLEVSLSDTYFCNFSIFQSLPDSWAIDQVFPIMPIHRLQEKPSRNAVIADITCDSDGKIGRFVSQREVKRTLEVHELRPDEEYYLAAFLVGAYQETLGDLHNLFGDTHVVHIRLHDEGGWWIEEIVKGDSAREVLSYMQYDVERLFPQLGRDCERAVREGRMTLAESQAMRRFYERELNGYTYLEQD</sequence>
<evidence type="ECO:0000259" key="15">
    <source>
        <dbReference type="Pfam" id="PF02784"/>
    </source>
</evidence>
<dbReference type="GO" id="GO:0046872">
    <property type="term" value="F:metal ion binding"/>
    <property type="evidence" value="ECO:0007669"/>
    <property type="project" value="UniProtKB-KW"/>
</dbReference>
<dbReference type="NCBIfam" id="NF003763">
    <property type="entry name" value="PRK05354.1"/>
    <property type="match status" value="1"/>
</dbReference>
<dbReference type="SUPFAM" id="SSF51419">
    <property type="entry name" value="PLP-binding barrel"/>
    <property type="match status" value="1"/>
</dbReference>
<evidence type="ECO:0000256" key="14">
    <source>
        <dbReference type="PIRSR" id="PIRSR600183-50"/>
    </source>
</evidence>
<dbReference type="GO" id="GO:0006527">
    <property type="term" value="P:L-arginine catabolic process"/>
    <property type="evidence" value="ECO:0007669"/>
    <property type="project" value="InterPro"/>
</dbReference>
<dbReference type="InterPro" id="IPR022653">
    <property type="entry name" value="De-COase2_pyr-phos_BS"/>
</dbReference>
<evidence type="ECO:0000256" key="9">
    <source>
        <dbReference type="ARBA" id="ARBA00023066"/>
    </source>
</evidence>
<keyword evidence="8 12" id="KW-0663">Pyridoxal phosphate</keyword>
<dbReference type="PANTHER" id="PTHR43295:SF9">
    <property type="entry name" value="BIOSYNTHETIC ARGININE DECARBOXYLASE"/>
    <property type="match status" value="1"/>
</dbReference>
<dbReference type="NCBIfam" id="TIGR01273">
    <property type="entry name" value="speA"/>
    <property type="match status" value="1"/>
</dbReference>
<evidence type="ECO:0000256" key="10">
    <source>
        <dbReference type="ARBA" id="ARBA00023115"/>
    </source>
</evidence>
<organism evidence="18 19">
    <name type="scientific">Steroidobacter denitrificans</name>
    <dbReference type="NCBI Taxonomy" id="465721"/>
    <lineage>
        <taxon>Bacteria</taxon>
        <taxon>Pseudomonadati</taxon>
        <taxon>Pseudomonadota</taxon>
        <taxon>Gammaproteobacteria</taxon>
        <taxon>Steroidobacterales</taxon>
        <taxon>Steroidobacteraceae</taxon>
        <taxon>Steroidobacter</taxon>
    </lineage>
</organism>
<accession>A0A127F5U1</accession>
<dbReference type="InterPro" id="IPR000183">
    <property type="entry name" value="Orn/DAP/Arg_de-COase"/>
</dbReference>
<evidence type="ECO:0000259" key="16">
    <source>
        <dbReference type="Pfam" id="PF17810"/>
    </source>
</evidence>
<comment type="pathway">
    <text evidence="12">Amine and polyamine biosynthesis; agmatine biosynthesis; agmatine from L-arginine: step 1/1.</text>
</comment>
<dbReference type="InterPro" id="IPR040634">
    <property type="entry name" value="Arg_decarb_HB"/>
</dbReference>
<evidence type="ECO:0000259" key="17">
    <source>
        <dbReference type="Pfam" id="PF17944"/>
    </source>
</evidence>
<feature type="domain" description="Arginine decarboxylase helical bundle" evidence="16">
    <location>
        <begin position="386"/>
        <end position="466"/>
    </location>
</feature>
<dbReference type="EC" id="4.1.1.19" evidence="12"/>
<evidence type="ECO:0000256" key="7">
    <source>
        <dbReference type="ARBA" id="ARBA00022842"/>
    </source>
</evidence>
<keyword evidence="9 12" id="KW-0745">Spermidine biosynthesis</keyword>
<dbReference type="Gene3D" id="1.10.287.3440">
    <property type="match status" value="1"/>
</dbReference>
<dbReference type="GO" id="GO:0008792">
    <property type="term" value="F:arginine decarboxylase activity"/>
    <property type="evidence" value="ECO:0007669"/>
    <property type="project" value="UniProtKB-UniRule"/>
</dbReference>
<evidence type="ECO:0000256" key="4">
    <source>
        <dbReference type="ARBA" id="ARBA00008357"/>
    </source>
</evidence>
<evidence type="ECO:0000256" key="12">
    <source>
        <dbReference type="HAMAP-Rule" id="MF_01417"/>
    </source>
</evidence>
<feature type="domain" description="Arginine decarboxylase C-terminal helical" evidence="17">
    <location>
        <begin position="595"/>
        <end position="647"/>
    </location>
</feature>
<protein>
    <recommendedName>
        <fullName evidence="12">Biosynthetic arginine decarboxylase</fullName>
        <shortName evidence="12">ADC</shortName>
        <ecNumber evidence="12">4.1.1.19</ecNumber>
    </recommendedName>
</protein>
<keyword evidence="7 12" id="KW-0460">Magnesium</keyword>
<dbReference type="InterPro" id="IPR022657">
    <property type="entry name" value="De-COase2_CS"/>
</dbReference>
<dbReference type="InterPro" id="IPR009006">
    <property type="entry name" value="Ala_racemase/Decarboxylase_C"/>
</dbReference>
<dbReference type="PANTHER" id="PTHR43295">
    <property type="entry name" value="ARGININE DECARBOXYLASE"/>
    <property type="match status" value="1"/>
</dbReference>
<evidence type="ECO:0000256" key="1">
    <source>
        <dbReference type="ARBA" id="ARBA00001933"/>
    </source>
</evidence>
<dbReference type="InterPro" id="IPR022644">
    <property type="entry name" value="De-COase2_N"/>
</dbReference>
<dbReference type="KEGG" id="sdf:ACG33_01565"/>
<dbReference type="Gene3D" id="2.40.37.10">
    <property type="entry name" value="Lyase, Ornithine Decarboxylase, Chain A, domain 1"/>
    <property type="match status" value="1"/>
</dbReference>
<dbReference type="PRINTS" id="PR01180">
    <property type="entry name" value="ARGDCRBXLASE"/>
</dbReference>
<evidence type="ECO:0000256" key="6">
    <source>
        <dbReference type="ARBA" id="ARBA00022793"/>
    </source>
</evidence>
<dbReference type="CDD" id="cd06830">
    <property type="entry name" value="PLPDE_III_ADC"/>
    <property type="match status" value="1"/>
</dbReference>